<dbReference type="Proteomes" id="UP000276770">
    <property type="component" value="Unassembled WGS sequence"/>
</dbReference>
<name>A0A3L7K0B2_9BACI</name>
<dbReference type="GO" id="GO:0017168">
    <property type="term" value="F:5-oxoprolinase (ATP-hydrolyzing) activity"/>
    <property type="evidence" value="ECO:0007669"/>
    <property type="project" value="UniProtKB-EC"/>
</dbReference>
<feature type="domain" description="Carboxyltransferase" evidence="4">
    <location>
        <begin position="10"/>
        <end position="215"/>
    </location>
</feature>
<dbReference type="EMBL" id="RCVZ01000006">
    <property type="protein sequence ID" value="RLQ95391.1"/>
    <property type="molecule type" value="Genomic_DNA"/>
</dbReference>
<dbReference type="AlphaFoldDB" id="A0A3L7K0B2"/>
<keyword evidence="3" id="KW-0067">ATP-binding</keyword>
<evidence type="ECO:0000256" key="1">
    <source>
        <dbReference type="ARBA" id="ARBA00022741"/>
    </source>
</evidence>
<evidence type="ECO:0000313" key="6">
    <source>
        <dbReference type="Proteomes" id="UP000276770"/>
    </source>
</evidence>
<keyword evidence="2 5" id="KW-0378">Hydrolase</keyword>
<evidence type="ECO:0000256" key="2">
    <source>
        <dbReference type="ARBA" id="ARBA00022801"/>
    </source>
</evidence>
<dbReference type="GO" id="GO:0005524">
    <property type="term" value="F:ATP binding"/>
    <property type="evidence" value="ECO:0007669"/>
    <property type="project" value="UniProtKB-KW"/>
</dbReference>
<keyword evidence="1" id="KW-0547">Nucleotide-binding</keyword>
<dbReference type="Gene3D" id="2.40.100.10">
    <property type="entry name" value="Cyclophilin-like"/>
    <property type="match status" value="1"/>
</dbReference>
<dbReference type="InterPro" id="IPR003833">
    <property type="entry name" value="CT_C_D"/>
</dbReference>
<evidence type="ECO:0000256" key="3">
    <source>
        <dbReference type="ARBA" id="ARBA00022840"/>
    </source>
</evidence>
<accession>A0A3L7K0B2</accession>
<dbReference type="EC" id="3.5.2.9" evidence="5"/>
<evidence type="ECO:0000313" key="5">
    <source>
        <dbReference type="EMBL" id="RLQ95391.1"/>
    </source>
</evidence>
<sequence length="237" mass="26711">MRRSILASFYYIAPLGDQAMIVSFTNEISNEINRLVHWAAEQIIDAQIPAITEVVPAFCTLTIHYNPLKVDGEYPFEIVRTKVSDALTDDPSQLQLNKELIKIPVCYDLKWGKDLEEVAKYNNLSVDEVVKRHCQKKYLVYFLGFTPGFPFMGEVDPKIAMPRKNTPRTSIPKGSVGIAGIQTGIYPVSSPGGWQIIGRTPVDLFNPNNETPALLKPGYQVQFFPISENEFINWGED</sequence>
<dbReference type="PANTHER" id="PTHR34698:SF2">
    <property type="entry name" value="5-OXOPROLINASE SUBUNIT B"/>
    <property type="match status" value="1"/>
</dbReference>
<dbReference type="SUPFAM" id="SSF160467">
    <property type="entry name" value="PH0987 N-terminal domain-like"/>
    <property type="match status" value="1"/>
</dbReference>
<organism evidence="5 6">
    <name type="scientific">Falsibacillus albus</name>
    <dbReference type="NCBI Taxonomy" id="2478915"/>
    <lineage>
        <taxon>Bacteria</taxon>
        <taxon>Bacillati</taxon>
        <taxon>Bacillota</taxon>
        <taxon>Bacilli</taxon>
        <taxon>Bacillales</taxon>
        <taxon>Bacillaceae</taxon>
        <taxon>Falsibacillus</taxon>
    </lineage>
</organism>
<reference evidence="5 6" key="1">
    <citation type="submission" date="2018-10" db="EMBL/GenBank/DDBJ databases">
        <title>Falsibacillus sp. genome draft.</title>
        <authorList>
            <person name="Shi S."/>
        </authorList>
    </citation>
    <scope>NUCLEOTIDE SEQUENCE [LARGE SCALE GENOMIC DNA]</scope>
    <source>
        <strain evidence="5 6">GY 10110</strain>
    </source>
</reference>
<dbReference type="InterPro" id="IPR029000">
    <property type="entry name" value="Cyclophilin-like_dom_sf"/>
</dbReference>
<dbReference type="InterPro" id="IPR010016">
    <property type="entry name" value="PxpB"/>
</dbReference>
<comment type="caution">
    <text evidence="5">The sequence shown here is derived from an EMBL/GenBank/DDBJ whole genome shotgun (WGS) entry which is preliminary data.</text>
</comment>
<proteinExistence type="predicted"/>
<dbReference type="PANTHER" id="PTHR34698">
    <property type="entry name" value="5-OXOPROLINASE SUBUNIT B"/>
    <property type="match status" value="1"/>
</dbReference>
<dbReference type="SUPFAM" id="SSF50891">
    <property type="entry name" value="Cyclophilin-like"/>
    <property type="match status" value="1"/>
</dbReference>
<dbReference type="NCBIfam" id="TIGR00370">
    <property type="entry name" value="5-oxoprolinase subunit PxpB"/>
    <property type="match status" value="1"/>
</dbReference>
<dbReference type="Pfam" id="PF02682">
    <property type="entry name" value="CT_C_D"/>
    <property type="match status" value="1"/>
</dbReference>
<evidence type="ECO:0000259" key="4">
    <source>
        <dbReference type="SMART" id="SM00796"/>
    </source>
</evidence>
<protein>
    <submittedName>
        <fullName evidence="5">5-oxoprolinase subunit PxpB</fullName>
        <ecNumber evidence="5">3.5.2.9</ecNumber>
    </submittedName>
</protein>
<keyword evidence="6" id="KW-1185">Reference proteome</keyword>
<dbReference type="SMART" id="SM00796">
    <property type="entry name" value="AHS1"/>
    <property type="match status" value="1"/>
</dbReference>
<gene>
    <name evidence="5" type="primary">pxpB</name>
    <name evidence="5" type="ORF">D9X91_10150</name>
</gene>
<dbReference type="Gene3D" id="3.30.1360.40">
    <property type="match status" value="1"/>
</dbReference>